<dbReference type="EMBL" id="KV878582">
    <property type="protein sequence ID" value="OJJ63302.1"/>
    <property type="molecule type" value="Genomic_DNA"/>
</dbReference>
<dbReference type="InterPro" id="IPR037185">
    <property type="entry name" value="EmrE-like"/>
</dbReference>
<feature type="transmembrane region" description="Helical" evidence="7">
    <location>
        <begin position="388"/>
        <end position="406"/>
    </location>
</feature>
<feature type="transmembrane region" description="Helical" evidence="7">
    <location>
        <begin position="75"/>
        <end position="95"/>
    </location>
</feature>
<comment type="subcellular location">
    <subcellularLocation>
        <location evidence="1">Endoplasmic reticulum membrane</location>
        <topology evidence="1">Multi-pass membrane protein</topology>
    </subcellularLocation>
</comment>
<evidence type="ECO:0000313" key="10">
    <source>
        <dbReference type="Proteomes" id="UP000184356"/>
    </source>
</evidence>
<feature type="transmembrane region" description="Helical" evidence="7">
    <location>
        <begin position="208"/>
        <end position="226"/>
    </location>
</feature>
<dbReference type="InterPro" id="IPR000620">
    <property type="entry name" value="EamA_dom"/>
</dbReference>
<dbReference type="OrthoDB" id="306876at2759"/>
<proteinExistence type="predicted"/>
<evidence type="ECO:0000256" key="5">
    <source>
        <dbReference type="ARBA" id="ARBA00023136"/>
    </source>
</evidence>
<evidence type="ECO:0000256" key="1">
    <source>
        <dbReference type="ARBA" id="ARBA00004477"/>
    </source>
</evidence>
<keyword evidence="4 7" id="KW-1133">Transmembrane helix</keyword>
<feature type="transmembrane region" description="Helical" evidence="7">
    <location>
        <begin position="285"/>
        <end position="309"/>
    </location>
</feature>
<dbReference type="RefSeq" id="XP_040707108.1">
    <property type="nucleotide sequence ID" value="XM_040851216.1"/>
</dbReference>
<keyword evidence="10" id="KW-1185">Reference proteome</keyword>
<evidence type="ECO:0000259" key="8">
    <source>
        <dbReference type="Pfam" id="PF00892"/>
    </source>
</evidence>
<dbReference type="PANTHER" id="PTHR22911">
    <property type="entry name" value="ACYL-MALONYL CONDENSING ENZYME-RELATED"/>
    <property type="match status" value="1"/>
</dbReference>
<evidence type="ECO:0000313" key="9">
    <source>
        <dbReference type="EMBL" id="OJJ63302.1"/>
    </source>
</evidence>
<organism evidence="9 10">
    <name type="scientific">Aspergillus sydowii CBS 593.65</name>
    <dbReference type="NCBI Taxonomy" id="1036612"/>
    <lineage>
        <taxon>Eukaryota</taxon>
        <taxon>Fungi</taxon>
        <taxon>Dikarya</taxon>
        <taxon>Ascomycota</taxon>
        <taxon>Pezizomycotina</taxon>
        <taxon>Eurotiomycetes</taxon>
        <taxon>Eurotiomycetidae</taxon>
        <taxon>Eurotiales</taxon>
        <taxon>Aspergillaceae</taxon>
        <taxon>Aspergillus</taxon>
        <taxon>Aspergillus subgen. Nidulantes</taxon>
    </lineage>
</organism>
<keyword evidence="2 7" id="KW-0812">Transmembrane</keyword>
<dbReference type="Pfam" id="PF00892">
    <property type="entry name" value="EamA"/>
    <property type="match status" value="1"/>
</dbReference>
<evidence type="ECO:0000256" key="6">
    <source>
        <dbReference type="SAM" id="MobiDB-lite"/>
    </source>
</evidence>
<accession>A0A1L9TV53</accession>
<evidence type="ECO:0000256" key="3">
    <source>
        <dbReference type="ARBA" id="ARBA00022824"/>
    </source>
</evidence>
<dbReference type="STRING" id="1036612.A0A1L9TV53"/>
<gene>
    <name evidence="9" type="ORF">ASPSYDRAFT_83375</name>
</gene>
<sequence>MLTPTSASPNLGDPRSLSPAVLGNDTHDLENGERTPLLQAVNDRRSPPPILLNLPPPSAPSARWKEKIWGTATDFWLQGKGMILVMLSQFFGASMNVMTQVLELKGRNGEGFQPFQILFARMSITVVASYLYMWYAKVPQPFGNRSVLPLLIFRAAGGFWGVYGLYYSVQYLPLSEATVLTFIAPILSCYACSIFLPGEIFTRKQQFAGFVSLIGVILIARPFAFLRSDAGDETNSIEEERETPGDADQEHRVMAIIMAMIGVLGASSAYTSIRMIGQRCHPLVSVTYFSLFTTVVSVIAIIVIPSISLELPGTLLEWTLLTALGVCGFLLQFLAPSQHSNQEEHASKPEADTGARSSSGTKATAMLYTQMLFALFYDHAFWGSTLSAVSWIGSALILCSALYVALARESTPAQADVADGEENAGVDSR</sequence>
<keyword evidence="5 7" id="KW-0472">Membrane</keyword>
<evidence type="ECO:0000256" key="4">
    <source>
        <dbReference type="ARBA" id="ARBA00022989"/>
    </source>
</evidence>
<feature type="domain" description="EamA" evidence="8">
    <location>
        <begin position="80"/>
        <end position="220"/>
    </location>
</feature>
<keyword evidence="3" id="KW-0256">Endoplasmic reticulum</keyword>
<dbReference type="GO" id="GO:0016020">
    <property type="term" value="C:membrane"/>
    <property type="evidence" value="ECO:0007669"/>
    <property type="project" value="UniProtKB-SubCell"/>
</dbReference>
<feature type="transmembrane region" description="Helical" evidence="7">
    <location>
        <begin position="315"/>
        <end position="335"/>
    </location>
</feature>
<feature type="region of interest" description="Disordered" evidence="6">
    <location>
        <begin position="1"/>
        <end position="32"/>
    </location>
</feature>
<feature type="transmembrane region" description="Helical" evidence="7">
    <location>
        <begin position="178"/>
        <end position="196"/>
    </location>
</feature>
<dbReference type="SUPFAM" id="SSF103481">
    <property type="entry name" value="Multidrug resistance efflux transporter EmrE"/>
    <property type="match status" value="2"/>
</dbReference>
<feature type="transmembrane region" description="Helical" evidence="7">
    <location>
        <begin position="115"/>
        <end position="135"/>
    </location>
</feature>
<dbReference type="GeneID" id="63767289"/>
<evidence type="ECO:0000256" key="2">
    <source>
        <dbReference type="ARBA" id="ARBA00022692"/>
    </source>
</evidence>
<feature type="transmembrane region" description="Helical" evidence="7">
    <location>
        <begin position="253"/>
        <end position="273"/>
    </location>
</feature>
<dbReference type="PANTHER" id="PTHR22911:SF6">
    <property type="entry name" value="SOLUTE CARRIER FAMILY 35 MEMBER G1"/>
    <property type="match status" value="1"/>
</dbReference>
<dbReference type="VEuPathDB" id="FungiDB:ASPSYDRAFT_83375"/>
<protein>
    <recommendedName>
        <fullName evidence="8">EamA domain-containing protein</fullName>
    </recommendedName>
</protein>
<name>A0A1L9TV53_9EURO</name>
<dbReference type="Proteomes" id="UP000184356">
    <property type="component" value="Unassembled WGS sequence"/>
</dbReference>
<feature type="transmembrane region" description="Helical" evidence="7">
    <location>
        <begin position="365"/>
        <end position="382"/>
    </location>
</feature>
<dbReference type="AlphaFoldDB" id="A0A1L9TV53"/>
<evidence type="ECO:0000256" key="7">
    <source>
        <dbReference type="SAM" id="Phobius"/>
    </source>
</evidence>
<feature type="transmembrane region" description="Helical" evidence="7">
    <location>
        <begin position="147"/>
        <end position="166"/>
    </location>
</feature>
<reference evidence="10" key="1">
    <citation type="journal article" date="2017" name="Genome Biol.">
        <title>Comparative genomics reveals high biological diversity and specific adaptations in the industrially and medically important fungal genus Aspergillus.</title>
        <authorList>
            <person name="de Vries R.P."/>
            <person name="Riley R."/>
            <person name="Wiebenga A."/>
            <person name="Aguilar-Osorio G."/>
            <person name="Amillis S."/>
            <person name="Uchima C.A."/>
            <person name="Anderluh G."/>
            <person name="Asadollahi M."/>
            <person name="Askin M."/>
            <person name="Barry K."/>
            <person name="Battaglia E."/>
            <person name="Bayram O."/>
            <person name="Benocci T."/>
            <person name="Braus-Stromeyer S.A."/>
            <person name="Caldana C."/>
            <person name="Canovas D."/>
            <person name="Cerqueira G.C."/>
            <person name="Chen F."/>
            <person name="Chen W."/>
            <person name="Choi C."/>
            <person name="Clum A."/>
            <person name="Dos Santos R.A."/>
            <person name="Damasio A.R."/>
            <person name="Diallinas G."/>
            <person name="Emri T."/>
            <person name="Fekete E."/>
            <person name="Flipphi M."/>
            <person name="Freyberg S."/>
            <person name="Gallo A."/>
            <person name="Gournas C."/>
            <person name="Habgood R."/>
            <person name="Hainaut M."/>
            <person name="Harispe M.L."/>
            <person name="Henrissat B."/>
            <person name="Hilden K.S."/>
            <person name="Hope R."/>
            <person name="Hossain A."/>
            <person name="Karabika E."/>
            <person name="Karaffa L."/>
            <person name="Karanyi Z."/>
            <person name="Krasevec N."/>
            <person name="Kuo A."/>
            <person name="Kusch H."/>
            <person name="LaButti K."/>
            <person name="Lagendijk E.L."/>
            <person name="Lapidus A."/>
            <person name="Levasseur A."/>
            <person name="Lindquist E."/>
            <person name="Lipzen A."/>
            <person name="Logrieco A.F."/>
            <person name="MacCabe A."/>
            <person name="Maekelae M.R."/>
            <person name="Malavazi I."/>
            <person name="Melin P."/>
            <person name="Meyer V."/>
            <person name="Mielnichuk N."/>
            <person name="Miskei M."/>
            <person name="Molnar A.P."/>
            <person name="Mule G."/>
            <person name="Ngan C.Y."/>
            <person name="Orejas M."/>
            <person name="Orosz E."/>
            <person name="Ouedraogo J.P."/>
            <person name="Overkamp K.M."/>
            <person name="Park H.-S."/>
            <person name="Perrone G."/>
            <person name="Piumi F."/>
            <person name="Punt P.J."/>
            <person name="Ram A.F."/>
            <person name="Ramon A."/>
            <person name="Rauscher S."/>
            <person name="Record E."/>
            <person name="Riano-Pachon D.M."/>
            <person name="Robert V."/>
            <person name="Roehrig J."/>
            <person name="Ruller R."/>
            <person name="Salamov A."/>
            <person name="Salih N.S."/>
            <person name="Samson R.A."/>
            <person name="Sandor E."/>
            <person name="Sanguinetti M."/>
            <person name="Schuetze T."/>
            <person name="Sepcic K."/>
            <person name="Shelest E."/>
            <person name="Sherlock G."/>
            <person name="Sophianopoulou V."/>
            <person name="Squina F.M."/>
            <person name="Sun H."/>
            <person name="Susca A."/>
            <person name="Todd R.B."/>
            <person name="Tsang A."/>
            <person name="Unkles S.E."/>
            <person name="van de Wiele N."/>
            <person name="van Rossen-Uffink D."/>
            <person name="Oliveira J.V."/>
            <person name="Vesth T.C."/>
            <person name="Visser J."/>
            <person name="Yu J.-H."/>
            <person name="Zhou M."/>
            <person name="Andersen M.R."/>
            <person name="Archer D.B."/>
            <person name="Baker S.E."/>
            <person name="Benoit I."/>
            <person name="Brakhage A.A."/>
            <person name="Braus G.H."/>
            <person name="Fischer R."/>
            <person name="Frisvad J.C."/>
            <person name="Goldman G.H."/>
            <person name="Houbraken J."/>
            <person name="Oakley B."/>
            <person name="Pocsi I."/>
            <person name="Scazzocchio C."/>
            <person name="Seiboth B."/>
            <person name="vanKuyk P.A."/>
            <person name="Wortman J."/>
            <person name="Dyer P.S."/>
            <person name="Grigoriev I.V."/>
        </authorList>
    </citation>
    <scope>NUCLEOTIDE SEQUENCE [LARGE SCALE GENOMIC DNA]</scope>
    <source>
        <strain evidence="10">CBS 593.65</strain>
    </source>
</reference>